<dbReference type="GO" id="GO:0008233">
    <property type="term" value="F:peptidase activity"/>
    <property type="evidence" value="ECO:0007669"/>
    <property type="project" value="UniProtKB-KW"/>
</dbReference>
<keyword evidence="3" id="KW-0645">Protease</keyword>
<dbReference type="EMBL" id="JAUSWB010000007">
    <property type="protein sequence ID" value="MDQ0429923.1"/>
    <property type="molecule type" value="Genomic_DNA"/>
</dbReference>
<gene>
    <name evidence="3" type="ORF">QOZ98_002759</name>
</gene>
<organism evidence="3 4">
    <name type="scientific">Planomicrobium stackebrandtii</name>
    <dbReference type="NCBI Taxonomy" id="253160"/>
    <lineage>
        <taxon>Bacteria</taxon>
        <taxon>Bacillati</taxon>
        <taxon>Bacillota</taxon>
        <taxon>Bacilli</taxon>
        <taxon>Bacillales</taxon>
        <taxon>Caryophanaceae</taxon>
        <taxon>Planomicrobium</taxon>
    </lineage>
</organism>
<evidence type="ECO:0000313" key="3">
    <source>
        <dbReference type="EMBL" id="MDQ0429923.1"/>
    </source>
</evidence>
<protein>
    <submittedName>
        <fullName evidence="3">Membrane protein implicated in regulation of membrane protease activity</fullName>
    </submittedName>
</protein>
<feature type="region of interest" description="Disordered" evidence="1">
    <location>
        <begin position="82"/>
        <end position="137"/>
    </location>
</feature>
<keyword evidence="4" id="KW-1185">Reference proteome</keyword>
<feature type="compositionally biased region" description="Basic and acidic residues" evidence="1">
    <location>
        <begin position="128"/>
        <end position="137"/>
    </location>
</feature>
<comment type="caution">
    <text evidence="3">The sequence shown here is derived from an EMBL/GenBank/DDBJ whole genome shotgun (WGS) entry which is preliminary data.</text>
</comment>
<sequence length="137" mass="15219">MIRLLLFIILAAVVLPLAYMLLKQVPLAKRMTIAGGGLAAAAAALLMQGAYAWYMVALALLGVSFLAAFVYMKLIEREQNEKQRLAEERREQKQQKTKTYLATPETEEAPAVPEPAQKPKPFGMQSIDAEREEITRG</sequence>
<evidence type="ECO:0000256" key="2">
    <source>
        <dbReference type="SAM" id="Phobius"/>
    </source>
</evidence>
<evidence type="ECO:0000313" key="4">
    <source>
        <dbReference type="Proteomes" id="UP001241988"/>
    </source>
</evidence>
<dbReference type="GO" id="GO:0006508">
    <property type="term" value="P:proteolysis"/>
    <property type="evidence" value="ECO:0007669"/>
    <property type="project" value="UniProtKB-KW"/>
</dbReference>
<keyword evidence="2" id="KW-0472">Membrane</keyword>
<reference evidence="3 4" key="1">
    <citation type="submission" date="2023-07" db="EMBL/GenBank/DDBJ databases">
        <title>Genomic Encyclopedia of Type Strains, Phase IV (KMG-IV): sequencing the most valuable type-strain genomes for metagenomic binning, comparative biology and taxonomic classification.</title>
        <authorList>
            <person name="Goeker M."/>
        </authorList>
    </citation>
    <scope>NUCLEOTIDE SEQUENCE [LARGE SCALE GENOMIC DNA]</scope>
    <source>
        <strain evidence="3 4">DSM 16419</strain>
    </source>
</reference>
<dbReference type="SUPFAM" id="SSF103473">
    <property type="entry name" value="MFS general substrate transporter"/>
    <property type="match status" value="1"/>
</dbReference>
<dbReference type="Proteomes" id="UP001241988">
    <property type="component" value="Unassembled WGS sequence"/>
</dbReference>
<feature type="compositionally biased region" description="Basic and acidic residues" evidence="1">
    <location>
        <begin position="82"/>
        <end position="94"/>
    </location>
</feature>
<name>A0ABU0GXW9_9BACL</name>
<keyword evidence="3" id="KW-0378">Hydrolase</keyword>
<keyword evidence="2" id="KW-0812">Transmembrane</keyword>
<keyword evidence="2" id="KW-1133">Transmembrane helix</keyword>
<dbReference type="InterPro" id="IPR036259">
    <property type="entry name" value="MFS_trans_sf"/>
</dbReference>
<accession>A0ABU0GXW9</accession>
<evidence type="ECO:0000256" key="1">
    <source>
        <dbReference type="SAM" id="MobiDB-lite"/>
    </source>
</evidence>
<dbReference type="RefSeq" id="WP_308787961.1">
    <property type="nucleotide sequence ID" value="NZ_JAUSWB010000007.1"/>
</dbReference>
<proteinExistence type="predicted"/>
<feature type="transmembrane region" description="Helical" evidence="2">
    <location>
        <begin position="51"/>
        <end position="72"/>
    </location>
</feature>